<protein>
    <submittedName>
        <fullName evidence="3">DUF418 domain-containing protein</fullName>
    </submittedName>
</protein>
<dbReference type="EMBL" id="UZAM01017625">
    <property type="protein sequence ID" value="VDP47859.1"/>
    <property type="molecule type" value="Genomic_DNA"/>
</dbReference>
<keyword evidence="2" id="KW-1185">Reference proteome</keyword>
<proteinExistence type="predicted"/>
<evidence type="ECO:0000313" key="1">
    <source>
        <dbReference type="EMBL" id="VDP47859.1"/>
    </source>
</evidence>
<organism evidence="3">
    <name type="scientific">Soboliphyme baturini</name>
    <dbReference type="NCBI Taxonomy" id="241478"/>
    <lineage>
        <taxon>Eukaryota</taxon>
        <taxon>Metazoa</taxon>
        <taxon>Ecdysozoa</taxon>
        <taxon>Nematoda</taxon>
        <taxon>Enoplea</taxon>
        <taxon>Dorylaimia</taxon>
        <taxon>Dioctophymatida</taxon>
        <taxon>Dioctophymatoidea</taxon>
        <taxon>Soboliphymatidae</taxon>
        <taxon>Soboliphyme</taxon>
    </lineage>
</organism>
<reference evidence="3" key="1">
    <citation type="submission" date="2016-06" db="UniProtKB">
        <authorList>
            <consortium name="WormBaseParasite"/>
        </authorList>
    </citation>
    <scope>IDENTIFICATION</scope>
</reference>
<dbReference type="Proteomes" id="UP000270296">
    <property type="component" value="Unassembled WGS sequence"/>
</dbReference>
<evidence type="ECO:0000313" key="3">
    <source>
        <dbReference type="WBParaSite" id="SBAD_0001279601-mRNA-1"/>
    </source>
</evidence>
<dbReference type="AlphaFoldDB" id="A0A183J942"/>
<gene>
    <name evidence="1" type="ORF">SBAD_LOCUS12390</name>
</gene>
<name>A0A183J942_9BILA</name>
<sequence>MLKAVTELGGCYLIEGCDRNEDRASDPKHRRLRFRGIGCVLLMNVVHFSINLKYFTSLGPEKVVKENKRMQEQRK</sequence>
<reference evidence="1 2" key="2">
    <citation type="submission" date="2018-11" db="EMBL/GenBank/DDBJ databases">
        <authorList>
            <consortium name="Pathogen Informatics"/>
        </authorList>
    </citation>
    <scope>NUCLEOTIDE SEQUENCE [LARGE SCALE GENOMIC DNA]</scope>
</reference>
<accession>A0A183J942</accession>
<dbReference type="WBParaSite" id="SBAD_0001279601-mRNA-1">
    <property type="protein sequence ID" value="SBAD_0001279601-mRNA-1"/>
    <property type="gene ID" value="SBAD_0001279601"/>
</dbReference>
<evidence type="ECO:0000313" key="2">
    <source>
        <dbReference type="Proteomes" id="UP000270296"/>
    </source>
</evidence>